<dbReference type="InterPro" id="IPR019595">
    <property type="entry name" value="DUF2470"/>
</dbReference>
<comment type="caution">
    <text evidence="2">The sequence shown here is derived from an EMBL/GenBank/DDBJ whole genome shotgun (WGS) entry which is preliminary data.</text>
</comment>
<evidence type="ECO:0000313" key="2">
    <source>
        <dbReference type="EMBL" id="KAF9613693.1"/>
    </source>
</evidence>
<feature type="domain" description="DUF2470" evidence="1">
    <location>
        <begin position="240"/>
        <end position="313"/>
    </location>
</feature>
<dbReference type="SUPFAM" id="SSF50475">
    <property type="entry name" value="FMN-binding split barrel"/>
    <property type="match status" value="1"/>
</dbReference>
<proteinExistence type="predicted"/>
<dbReference type="Pfam" id="PF10615">
    <property type="entry name" value="DUF2470"/>
    <property type="match status" value="1"/>
</dbReference>
<name>A0A835IDB0_9MAGN</name>
<gene>
    <name evidence="2" type="ORF">IFM89_010135</name>
</gene>
<dbReference type="Gene3D" id="2.30.110.10">
    <property type="entry name" value="Electron Transport, Fmn-binding Protein, Chain A"/>
    <property type="match status" value="1"/>
</dbReference>
<dbReference type="Gene3D" id="3.20.180.10">
    <property type="entry name" value="PNP-oxidase-like"/>
    <property type="match status" value="1"/>
</dbReference>
<dbReference type="Proteomes" id="UP000631114">
    <property type="component" value="Unassembled WGS sequence"/>
</dbReference>
<protein>
    <recommendedName>
        <fullName evidence="1">DUF2470 domain-containing protein</fullName>
    </recommendedName>
</protein>
<evidence type="ECO:0000313" key="3">
    <source>
        <dbReference type="Proteomes" id="UP000631114"/>
    </source>
</evidence>
<accession>A0A835IDB0</accession>
<dbReference type="PANTHER" id="PTHR13343">
    <property type="entry name" value="CREG1 PROTEIN"/>
    <property type="match status" value="1"/>
</dbReference>
<sequence>MLTQAQSLTLPSLLPTCSSFTSKSTISFPPPHLKKPIFTHSTKPPSLKTSFQALRCSLSTVSELKEKMVIKKPCPAEVCRTIVELSSSGTLSTVTQQGWPIGTGVHFAVDSLGTPILCLNSSNKQFLSQERSSLHVQLEQRGLRTIQCMLQGSLNKPEDKMVLEKLKSIWKKKFEEEVDQELLYLMSVERVLQIEDLKEKEKMFTIIDIDLAMLTSQDGVWVTSAEYKCASPDPLRDFAEKIVSEINMNHMEDFERVCNIYLDLEFKVADANLIWVDRLGFDVHIRSRKDEIFESRIPFPREVSDEKGVKSSFNCMAQHAWEVERNLTPPDFEKSKFLKQIR</sequence>
<dbReference type="AlphaFoldDB" id="A0A835IDB0"/>
<dbReference type="InterPro" id="IPR037119">
    <property type="entry name" value="Haem_oxidase_HugZ-like_sf"/>
</dbReference>
<organism evidence="2 3">
    <name type="scientific">Coptis chinensis</name>
    <dbReference type="NCBI Taxonomy" id="261450"/>
    <lineage>
        <taxon>Eukaryota</taxon>
        <taxon>Viridiplantae</taxon>
        <taxon>Streptophyta</taxon>
        <taxon>Embryophyta</taxon>
        <taxon>Tracheophyta</taxon>
        <taxon>Spermatophyta</taxon>
        <taxon>Magnoliopsida</taxon>
        <taxon>Ranunculales</taxon>
        <taxon>Ranunculaceae</taxon>
        <taxon>Coptidoideae</taxon>
        <taxon>Coptis</taxon>
    </lineage>
</organism>
<reference evidence="2 3" key="1">
    <citation type="submission" date="2020-10" db="EMBL/GenBank/DDBJ databases">
        <title>The Coptis chinensis genome and diversification of protoberbering-type alkaloids.</title>
        <authorList>
            <person name="Wang B."/>
            <person name="Shu S."/>
            <person name="Song C."/>
            <person name="Liu Y."/>
        </authorList>
    </citation>
    <scope>NUCLEOTIDE SEQUENCE [LARGE SCALE GENOMIC DNA]</scope>
    <source>
        <strain evidence="2">HL-2020</strain>
        <tissue evidence="2">Leaf</tissue>
    </source>
</reference>
<dbReference type="PANTHER" id="PTHR13343:SF22">
    <property type="entry name" value="GLUTAMYL-TRNA REDUCTASE-BINDING PROTEIN, CHLOROPLASTIC"/>
    <property type="match status" value="1"/>
</dbReference>
<dbReference type="InterPro" id="IPR012349">
    <property type="entry name" value="Split_barrel_FMN-bd"/>
</dbReference>
<keyword evidence="3" id="KW-1185">Reference proteome</keyword>
<dbReference type="GO" id="GO:0009507">
    <property type="term" value="C:chloroplast"/>
    <property type="evidence" value="ECO:0007669"/>
    <property type="project" value="TreeGrafter"/>
</dbReference>
<evidence type="ECO:0000259" key="1">
    <source>
        <dbReference type="Pfam" id="PF10615"/>
    </source>
</evidence>
<dbReference type="EMBL" id="JADFTS010000003">
    <property type="protein sequence ID" value="KAF9613693.1"/>
    <property type="molecule type" value="Genomic_DNA"/>
</dbReference>
<dbReference type="OrthoDB" id="2138282at2759"/>